<keyword evidence="1" id="KW-0472">Membrane</keyword>
<gene>
    <name evidence="2" type="ordered locus">Bcen_6418</name>
</gene>
<reference evidence="2" key="1">
    <citation type="submission" date="2006-05" db="EMBL/GenBank/DDBJ databases">
        <title>Complete sequence of chromosome 3 of Burkholderia cenocepacia AU 1054.</title>
        <authorList>
            <consortium name="US DOE Joint Genome Institute"/>
            <person name="Copeland A."/>
            <person name="Lucas S."/>
            <person name="Lapidus A."/>
            <person name="Barry K."/>
            <person name="Detter J.C."/>
            <person name="Glavina del Rio T."/>
            <person name="Hammon N."/>
            <person name="Israni S."/>
            <person name="Dalin E."/>
            <person name="Tice H."/>
            <person name="Pitluck S."/>
            <person name="Chain P."/>
            <person name="Malfatti S."/>
            <person name="Shin M."/>
            <person name="Vergez L."/>
            <person name="Schmutz J."/>
            <person name="Larimer F."/>
            <person name="Land M."/>
            <person name="Hauser L."/>
            <person name="Kyrpides N."/>
            <person name="Lykidis A."/>
            <person name="LiPuma J.J."/>
            <person name="Konstantinidis K."/>
            <person name="Tiedje J.M."/>
            <person name="Richardson P."/>
        </authorList>
    </citation>
    <scope>NUCLEOTIDE SEQUENCE [LARGE SCALE GENOMIC DNA]</scope>
    <source>
        <strain evidence="2">AU 1054</strain>
    </source>
</reference>
<keyword evidence="1" id="KW-1133">Transmembrane helix</keyword>
<evidence type="ECO:0000256" key="1">
    <source>
        <dbReference type="SAM" id="Phobius"/>
    </source>
</evidence>
<organism evidence="2">
    <name type="scientific">Burkholderia orbicola (strain AU 1054)</name>
    <dbReference type="NCBI Taxonomy" id="331271"/>
    <lineage>
        <taxon>Bacteria</taxon>
        <taxon>Pseudomonadati</taxon>
        <taxon>Pseudomonadota</taxon>
        <taxon>Betaproteobacteria</taxon>
        <taxon>Burkholderiales</taxon>
        <taxon>Burkholderiaceae</taxon>
        <taxon>Burkholderia</taxon>
        <taxon>Burkholderia cepacia complex</taxon>
        <taxon>Burkholderia orbicola</taxon>
    </lineage>
</organism>
<dbReference type="AlphaFoldDB" id="A0A0H2Y2N8"/>
<dbReference type="HOGENOM" id="CLU_2300436_0_0_4"/>
<protein>
    <submittedName>
        <fullName evidence="2">Uncharacterized protein</fullName>
    </submittedName>
</protein>
<proteinExistence type="predicted"/>
<sequence length="100" mass="10904">MQRHAGKDAAAYLRRRVASIGSARRPGRRLHFGQVVLANLGLTHRGAVVAGFRNIGFEGLLPIVAFLRGLLVTCLLVCLWLLTCHLALLGRNLGCCARCR</sequence>
<name>A0A0H2Y2N8_BURO1</name>
<accession>A0A0H2Y2N8</accession>
<keyword evidence="1" id="KW-0812">Transmembrane</keyword>
<dbReference type="EMBL" id="CP000380">
    <property type="protein sequence ID" value="ABF81279.1"/>
    <property type="molecule type" value="Genomic_DNA"/>
</dbReference>
<feature type="transmembrane region" description="Helical" evidence="1">
    <location>
        <begin position="60"/>
        <end position="82"/>
    </location>
</feature>
<evidence type="ECO:0000313" key="2">
    <source>
        <dbReference type="EMBL" id="ABF81279.1"/>
    </source>
</evidence>